<sequence length="151" mass="16475">MAPKKVKESKIAKAMKKQAEGEGSVKKNPLVILDPLVSIAALTVEIIEVEHASLTPVISSTGQNRKKTLRCSSSCTSSLRGSRVVAVKIIEACKELLCNNRTKTEKRSTGGVLCRKSSRQKEVGRRVPKSCSGGTRWWADLIDYSCRDDDG</sequence>
<organism evidence="1 2">
    <name type="scientific">Jatropha curcas</name>
    <name type="common">Barbados nut</name>
    <dbReference type="NCBI Taxonomy" id="180498"/>
    <lineage>
        <taxon>Eukaryota</taxon>
        <taxon>Viridiplantae</taxon>
        <taxon>Streptophyta</taxon>
        <taxon>Embryophyta</taxon>
        <taxon>Tracheophyta</taxon>
        <taxon>Spermatophyta</taxon>
        <taxon>Magnoliopsida</taxon>
        <taxon>eudicotyledons</taxon>
        <taxon>Gunneridae</taxon>
        <taxon>Pentapetalae</taxon>
        <taxon>rosids</taxon>
        <taxon>fabids</taxon>
        <taxon>Malpighiales</taxon>
        <taxon>Euphorbiaceae</taxon>
        <taxon>Crotonoideae</taxon>
        <taxon>Jatropheae</taxon>
        <taxon>Jatropha</taxon>
    </lineage>
</organism>
<keyword evidence="2" id="KW-1185">Reference proteome</keyword>
<protein>
    <submittedName>
        <fullName evidence="1">Uncharacterized protein</fullName>
    </submittedName>
</protein>
<name>A0A067JU09_JATCU</name>
<dbReference type="AlphaFoldDB" id="A0A067JU09"/>
<evidence type="ECO:0000313" key="1">
    <source>
        <dbReference type="EMBL" id="KDP26263.1"/>
    </source>
</evidence>
<gene>
    <name evidence="1" type="ORF">JCGZ_22435</name>
</gene>
<accession>A0A067JU09</accession>
<evidence type="ECO:0000313" key="2">
    <source>
        <dbReference type="Proteomes" id="UP000027138"/>
    </source>
</evidence>
<proteinExistence type="predicted"/>
<dbReference type="Proteomes" id="UP000027138">
    <property type="component" value="Unassembled WGS sequence"/>
</dbReference>
<dbReference type="EMBL" id="KK914913">
    <property type="protein sequence ID" value="KDP26263.1"/>
    <property type="molecule type" value="Genomic_DNA"/>
</dbReference>
<reference evidence="1 2" key="1">
    <citation type="journal article" date="2014" name="PLoS ONE">
        <title>Global Analysis of Gene Expression Profiles in Physic Nut (Jatropha curcas L.) Seedlings Exposed to Salt Stress.</title>
        <authorList>
            <person name="Zhang L."/>
            <person name="Zhang C."/>
            <person name="Wu P."/>
            <person name="Chen Y."/>
            <person name="Li M."/>
            <person name="Jiang H."/>
            <person name="Wu G."/>
        </authorList>
    </citation>
    <scope>NUCLEOTIDE SEQUENCE [LARGE SCALE GENOMIC DNA]</scope>
    <source>
        <strain evidence="2">cv. GZQX0401</strain>
        <tissue evidence="1">Young leaves</tissue>
    </source>
</reference>